<accession>A0A8D8EZ27</accession>
<dbReference type="InterPro" id="IPR017897">
    <property type="entry name" value="Thrombospondin_3_rpt"/>
</dbReference>
<feature type="compositionally biased region" description="Acidic residues" evidence="8">
    <location>
        <begin position="315"/>
        <end position="330"/>
    </location>
</feature>
<keyword evidence="5" id="KW-1015">Disulfide bond</keyword>
<feature type="region of interest" description="Disordered" evidence="8">
    <location>
        <begin position="307"/>
        <end position="330"/>
    </location>
</feature>
<dbReference type="InterPro" id="IPR013320">
    <property type="entry name" value="ConA-like_dom_sf"/>
</dbReference>
<dbReference type="PANTHER" id="PTHR10199">
    <property type="entry name" value="THROMBOSPONDIN"/>
    <property type="match status" value="1"/>
</dbReference>
<evidence type="ECO:0000256" key="2">
    <source>
        <dbReference type="ARBA" id="ARBA00022729"/>
    </source>
</evidence>
<dbReference type="PROSITE" id="PS51236">
    <property type="entry name" value="TSP_CTER"/>
    <property type="match status" value="1"/>
</dbReference>
<dbReference type="FunFam" id="2.60.120.200:FF:000002">
    <property type="entry name" value="Thrombospondin 3"/>
    <property type="match status" value="1"/>
</dbReference>
<dbReference type="Pfam" id="PF02412">
    <property type="entry name" value="TSP_3"/>
    <property type="match status" value="5"/>
</dbReference>
<dbReference type="GO" id="GO:0007155">
    <property type="term" value="P:cell adhesion"/>
    <property type="evidence" value="ECO:0007669"/>
    <property type="project" value="InterPro"/>
</dbReference>
<reference evidence="10" key="1">
    <citation type="submission" date="2021-05" db="EMBL/GenBank/DDBJ databases">
        <authorList>
            <person name="Alioto T."/>
            <person name="Alioto T."/>
            <person name="Gomez Garrido J."/>
        </authorList>
    </citation>
    <scope>NUCLEOTIDE SEQUENCE</scope>
</reference>
<dbReference type="FunFam" id="2.10.25.10:FF:000027">
    <property type="entry name" value="Thrombospondin 3"/>
    <property type="match status" value="1"/>
</dbReference>
<evidence type="ECO:0000256" key="8">
    <source>
        <dbReference type="SAM" id="MobiDB-lite"/>
    </source>
</evidence>
<keyword evidence="6" id="KW-0325">Glycoprotein</keyword>
<evidence type="ECO:0000256" key="1">
    <source>
        <dbReference type="ARBA" id="ARBA00022536"/>
    </source>
</evidence>
<protein>
    <submittedName>
        <fullName evidence="10">Thrombospondin-4</fullName>
    </submittedName>
</protein>
<evidence type="ECO:0000313" key="10">
    <source>
        <dbReference type="EMBL" id="CAG6452531.1"/>
    </source>
</evidence>
<evidence type="ECO:0000256" key="6">
    <source>
        <dbReference type="ARBA" id="ARBA00023180"/>
    </source>
</evidence>
<dbReference type="InterPro" id="IPR003367">
    <property type="entry name" value="Thrombospondin_3-like_rpt"/>
</dbReference>
<keyword evidence="4 7" id="KW-0106">Calcium</keyword>
<evidence type="ECO:0000256" key="4">
    <source>
        <dbReference type="ARBA" id="ARBA00022837"/>
    </source>
</evidence>
<dbReference type="SMART" id="SM00181">
    <property type="entry name" value="EGF"/>
    <property type="match status" value="4"/>
</dbReference>
<evidence type="ECO:0000259" key="9">
    <source>
        <dbReference type="PROSITE" id="PS51236"/>
    </source>
</evidence>
<feature type="repeat" description="TSP type-3" evidence="7">
    <location>
        <begin position="374"/>
        <end position="409"/>
    </location>
</feature>
<organism evidence="10">
    <name type="scientific">Culex pipiens</name>
    <name type="common">House mosquito</name>
    <dbReference type="NCBI Taxonomy" id="7175"/>
    <lineage>
        <taxon>Eukaryota</taxon>
        <taxon>Metazoa</taxon>
        <taxon>Ecdysozoa</taxon>
        <taxon>Arthropoda</taxon>
        <taxon>Hexapoda</taxon>
        <taxon>Insecta</taxon>
        <taxon>Pterygota</taxon>
        <taxon>Neoptera</taxon>
        <taxon>Endopterygota</taxon>
        <taxon>Diptera</taxon>
        <taxon>Nematocera</taxon>
        <taxon>Culicoidea</taxon>
        <taxon>Culicidae</taxon>
        <taxon>Culicinae</taxon>
        <taxon>Culicini</taxon>
        <taxon>Culex</taxon>
        <taxon>Culex</taxon>
    </lineage>
</organism>
<dbReference type="Gene3D" id="2.10.25.10">
    <property type="entry name" value="Laminin"/>
    <property type="match status" value="2"/>
</dbReference>
<dbReference type="InterPro" id="IPR000742">
    <property type="entry name" value="EGF"/>
</dbReference>
<dbReference type="EMBL" id="HBUE01020924">
    <property type="protein sequence ID" value="CAG6452531.1"/>
    <property type="molecule type" value="Transcribed_RNA"/>
</dbReference>
<dbReference type="AlphaFoldDB" id="A0A8D8EZ27"/>
<evidence type="ECO:0000256" key="3">
    <source>
        <dbReference type="ARBA" id="ARBA00022737"/>
    </source>
</evidence>
<dbReference type="FunFam" id="4.10.1080.10:FF:000001">
    <property type="entry name" value="Thrombospondin 3"/>
    <property type="match status" value="1"/>
</dbReference>
<feature type="repeat" description="TSP type-3" evidence="7">
    <location>
        <begin position="471"/>
        <end position="506"/>
    </location>
</feature>
<keyword evidence="3" id="KW-0677">Repeat</keyword>
<dbReference type="InterPro" id="IPR008859">
    <property type="entry name" value="Thrombospondin_C"/>
</dbReference>
<dbReference type="SUPFAM" id="SSF103647">
    <property type="entry name" value="TSP type-3 repeat"/>
    <property type="match status" value="3"/>
</dbReference>
<sequence length="800" mass="89293">MNWLTEPNQLVLSELRRSIEGKMFFSAVLVLLAAQTAVGSTAERRYGDLRDWYLNNVHLVNRNRNYTEVEVAMPGRDMPTRLCDERYGKLFEELEYLKNLLSKCTGCAGKLTHPANGDECLVGTCYEGVRCQLMNDDEPHCGLCPVGYDGDGVSCGKRNACDKKPCFAGVQCSVRDDYPYYGCGSCPAGYDGDGRKCWKKDLCARRACFPGVTCKWTDESPFFECGPCPVGYEGDGISCGRNPCLQNPCFRGVSCQKKAVDPYFACGACPPGLAGNGILCGKDSDSDGAPDEGLDCPERSCAKDNCRMQPNSGQEDTDGDGIGDACEDDIDSDGVKNDADNCPYGFNPRQEDSDGDKIGDACDNCKWAKNTNQLDLDRDGVGDVCDDDIDGDGKKNAEDNCQRAYNPKQEDVDFDGIGDVCDNCPTVYNRYQVDSDGDEVGDACTTHLDSDGDGRQDDRDNCPFVANAAQLDTDNDGRGDACDDDKDNDGVPDRVDNCELIWNPNQADRDRDGRGDACDKDFDGDLVEDSMDNCPRNGQIMRSNFYNFTTVALDPEGISQDDPYWVILNDGAEIFQKFNSDPGLAIGYDKVEGLDFEGTFFIKPEYFQDDDFVGFVFGYVSNRKFYFASWKRQEQDYWESTPFQAYATSGVLLKLVDSQTGPGTMLRNSLWNDAGIQGQTKLLWQDRAKKGWEFNTPYRWKLLHRPEIGLIRFRLFRGSVLEADSGNLFDYTIKGGRMGVYCFSQALITWSNLVYRCNGKLILWQNHFVFIAILPFRRDSSRYLQPFRVRATQTGETLKR</sequence>
<dbReference type="PANTHER" id="PTHR10199:SF100">
    <property type="entry name" value="THROMBOSPONDIN, ISOFORM A"/>
    <property type="match status" value="1"/>
</dbReference>
<evidence type="ECO:0000256" key="7">
    <source>
        <dbReference type="PROSITE-ProRule" id="PRU00634"/>
    </source>
</evidence>
<dbReference type="Gene3D" id="4.10.1080.10">
    <property type="entry name" value="TSP type-3 repeat"/>
    <property type="match status" value="3"/>
</dbReference>
<dbReference type="GO" id="GO:0005576">
    <property type="term" value="C:extracellular region"/>
    <property type="evidence" value="ECO:0007669"/>
    <property type="project" value="InterPro"/>
</dbReference>
<dbReference type="FunFam" id="4.10.1080.10:FF:000002">
    <property type="entry name" value="Thrombospondin 3"/>
    <property type="match status" value="1"/>
</dbReference>
<keyword evidence="1" id="KW-0245">EGF-like domain</keyword>
<dbReference type="GO" id="GO:0005509">
    <property type="term" value="F:calcium ion binding"/>
    <property type="evidence" value="ECO:0007669"/>
    <property type="project" value="UniProtKB-UniRule"/>
</dbReference>
<feature type="repeat" description="TSP type-3" evidence="7">
    <location>
        <begin position="315"/>
        <end position="350"/>
    </location>
</feature>
<dbReference type="SUPFAM" id="SSF49899">
    <property type="entry name" value="Concanavalin A-like lectins/glucanases"/>
    <property type="match status" value="1"/>
</dbReference>
<dbReference type="Gene3D" id="2.60.120.200">
    <property type="match status" value="1"/>
</dbReference>
<keyword evidence="2" id="KW-0732">Signal</keyword>
<dbReference type="PROSITE" id="PS51234">
    <property type="entry name" value="TSP3"/>
    <property type="match status" value="3"/>
</dbReference>
<dbReference type="Pfam" id="PF05735">
    <property type="entry name" value="TSP_C"/>
    <property type="match status" value="1"/>
</dbReference>
<evidence type="ECO:0000256" key="5">
    <source>
        <dbReference type="ARBA" id="ARBA00023157"/>
    </source>
</evidence>
<feature type="domain" description="TSP C-terminal" evidence="9">
    <location>
        <begin position="546"/>
        <end position="762"/>
    </location>
</feature>
<proteinExistence type="predicted"/>
<name>A0A8D8EZ27_CULPI</name>
<dbReference type="InterPro" id="IPR028974">
    <property type="entry name" value="TSP_type-3_rpt"/>
</dbReference>